<dbReference type="SUPFAM" id="SSF69618">
    <property type="entry name" value="HemD-like"/>
    <property type="match status" value="1"/>
</dbReference>
<evidence type="ECO:0000256" key="3">
    <source>
        <dbReference type="ARBA" id="ARBA00013109"/>
    </source>
</evidence>
<evidence type="ECO:0000313" key="12">
    <source>
        <dbReference type="EMBL" id="GAA1725885.1"/>
    </source>
</evidence>
<evidence type="ECO:0000259" key="11">
    <source>
        <dbReference type="Pfam" id="PF02602"/>
    </source>
</evidence>
<comment type="function">
    <text evidence="6 9">Catalyzes cyclization of the linear tetrapyrrole, hydroxymethylbilane, to the macrocyclic uroporphyrinogen III.</text>
</comment>
<evidence type="ECO:0000256" key="2">
    <source>
        <dbReference type="ARBA" id="ARBA00008133"/>
    </source>
</evidence>
<organism evidence="12 13">
    <name type="scientific">Isoptericola hypogeus</name>
    <dbReference type="NCBI Taxonomy" id="300179"/>
    <lineage>
        <taxon>Bacteria</taxon>
        <taxon>Bacillati</taxon>
        <taxon>Actinomycetota</taxon>
        <taxon>Actinomycetes</taxon>
        <taxon>Micrococcales</taxon>
        <taxon>Promicromonosporaceae</taxon>
        <taxon>Isoptericola</taxon>
    </lineage>
</organism>
<keyword evidence="4 9" id="KW-0456">Lyase</keyword>
<dbReference type="EMBL" id="BAAAPM010000003">
    <property type="protein sequence ID" value="GAA1725885.1"/>
    <property type="molecule type" value="Genomic_DNA"/>
</dbReference>
<gene>
    <name evidence="12" type="ORF">GCM10009809_22170</name>
</gene>
<dbReference type="PANTHER" id="PTHR38042">
    <property type="entry name" value="UROPORPHYRINOGEN-III SYNTHASE, CHLOROPLASTIC"/>
    <property type="match status" value="1"/>
</dbReference>
<dbReference type="PANTHER" id="PTHR38042:SF1">
    <property type="entry name" value="UROPORPHYRINOGEN-III SYNTHASE, CHLOROPLASTIC"/>
    <property type="match status" value="1"/>
</dbReference>
<comment type="caution">
    <text evidence="12">The sequence shown here is derived from an EMBL/GenBank/DDBJ whole genome shotgun (WGS) entry which is preliminary data.</text>
</comment>
<dbReference type="InterPro" id="IPR036108">
    <property type="entry name" value="4pyrrol_syn_uPrphyn_synt_sf"/>
</dbReference>
<evidence type="ECO:0000313" key="13">
    <source>
        <dbReference type="Proteomes" id="UP001501138"/>
    </source>
</evidence>
<dbReference type="RefSeq" id="WP_344248436.1">
    <property type="nucleotide sequence ID" value="NZ_BAAAPM010000003.1"/>
</dbReference>
<evidence type="ECO:0000256" key="4">
    <source>
        <dbReference type="ARBA" id="ARBA00023239"/>
    </source>
</evidence>
<evidence type="ECO:0000256" key="7">
    <source>
        <dbReference type="ARBA" id="ARBA00040167"/>
    </source>
</evidence>
<dbReference type="Pfam" id="PF02602">
    <property type="entry name" value="HEM4"/>
    <property type="match status" value="1"/>
</dbReference>
<evidence type="ECO:0000256" key="8">
    <source>
        <dbReference type="ARBA" id="ARBA00048617"/>
    </source>
</evidence>
<feature type="domain" description="Tetrapyrrole biosynthesis uroporphyrinogen III synthase" evidence="11">
    <location>
        <begin position="24"/>
        <end position="252"/>
    </location>
</feature>
<reference evidence="12 13" key="1">
    <citation type="journal article" date="2019" name="Int. J. Syst. Evol. Microbiol.">
        <title>The Global Catalogue of Microorganisms (GCM) 10K type strain sequencing project: providing services to taxonomists for standard genome sequencing and annotation.</title>
        <authorList>
            <consortium name="The Broad Institute Genomics Platform"/>
            <consortium name="The Broad Institute Genome Sequencing Center for Infectious Disease"/>
            <person name="Wu L."/>
            <person name="Ma J."/>
        </authorList>
    </citation>
    <scope>NUCLEOTIDE SEQUENCE [LARGE SCALE GENOMIC DNA]</scope>
    <source>
        <strain evidence="12 13">JCM 15589</strain>
    </source>
</reference>
<dbReference type="EC" id="4.2.1.75" evidence="3 9"/>
<comment type="similarity">
    <text evidence="2 9">Belongs to the uroporphyrinogen-III synthase family.</text>
</comment>
<evidence type="ECO:0000256" key="10">
    <source>
        <dbReference type="SAM" id="MobiDB-lite"/>
    </source>
</evidence>
<dbReference type="CDD" id="cd06578">
    <property type="entry name" value="HemD"/>
    <property type="match status" value="1"/>
</dbReference>
<dbReference type="Proteomes" id="UP001501138">
    <property type="component" value="Unassembled WGS sequence"/>
</dbReference>
<keyword evidence="13" id="KW-1185">Reference proteome</keyword>
<comment type="pathway">
    <text evidence="1 9">Porphyrin-containing compound metabolism; protoporphyrin-IX biosynthesis; coproporphyrinogen-III from 5-aminolevulinate: step 3/4.</text>
</comment>
<evidence type="ECO:0000256" key="9">
    <source>
        <dbReference type="RuleBase" id="RU366031"/>
    </source>
</evidence>
<evidence type="ECO:0000256" key="5">
    <source>
        <dbReference type="ARBA" id="ARBA00023244"/>
    </source>
</evidence>
<dbReference type="InterPro" id="IPR003754">
    <property type="entry name" value="4pyrrol_synth_uPrphyn_synth"/>
</dbReference>
<sequence length="279" mass="27573">MTPATDHGVPAVLVARAPERAAGLAARLRAAGVDAVVAPVIERSPATDLAALDDAARALAAGRYAWTVVTSVNAVDALTDAAARSGADLVAAATRWAAVGPATRRALGAAGLAVDLLPADGDATAAGLVAAFPQAAPGDARRAGDGRVLLPLGDLASPTLSEGLTDRGWTPDVVTAYRTVRHDLPADVAARARSGGFDLVVVSSGSVAREIARQTGTGTPAVAIGRPSADAARAAGLTVAAVAAAPTDDGLAAAVVHALSDPRPTGANRVPDTSSKEHP</sequence>
<proteinExistence type="inferred from homology"/>
<dbReference type="InterPro" id="IPR039793">
    <property type="entry name" value="UROS/Hem4"/>
</dbReference>
<accession>A0ABN2JG49</accession>
<feature type="region of interest" description="Disordered" evidence="10">
    <location>
        <begin position="260"/>
        <end position="279"/>
    </location>
</feature>
<name>A0ABN2JG49_9MICO</name>
<keyword evidence="5 9" id="KW-0627">Porphyrin biosynthesis</keyword>
<comment type="catalytic activity">
    <reaction evidence="8 9">
        <text>hydroxymethylbilane = uroporphyrinogen III + H2O</text>
        <dbReference type="Rhea" id="RHEA:18965"/>
        <dbReference type="ChEBI" id="CHEBI:15377"/>
        <dbReference type="ChEBI" id="CHEBI:57308"/>
        <dbReference type="ChEBI" id="CHEBI:57845"/>
        <dbReference type="EC" id="4.2.1.75"/>
    </reaction>
</comment>
<evidence type="ECO:0000256" key="6">
    <source>
        <dbReference type="ARBA" id="ARBA00037589"/>
    </source>
</evidence>
<evidence type="ECO:0000256" key="1">
    <source>
        <dbReference type="ARBA" id="ARBA00004772"/>
    </source>
</evidence>
<protein>
    <recommendedName>
        <fullName evidence="7 9">Uroporphyrinogen-III synthase</fullName>
        <ecNumber evidence="3 9">4.2.1.75</ecNumber>
    </recommendedName>
</protein>
<dbReference type="Gene3D" id="3.40.50.10090">
    <property type="match status" value="2"/>
</dbReference>